<dbReference type="PANTHER" id="PTHR10807:SF128">
    <property type="entry name" value="PHOSPHATIDYLINOSITOL-3,5-BISPHOSPHATE 3-PHOSPHATASE"/>
    <property type="match status" value="1"/>
</dbReference>
<dbReference type="GO" id="GO:0007010">
    <property type="term" value="P:cytoskeleton organization"/>
    <property type="evidence" value="ECO:0007669"/>
    <property type="project" value="InterPro"/>
</dbReference>
<evidence type="ECO:0000313" key="6">
    <source>
        <dbReference type="EMBL" id="KAJ8601767.1"/>
    </source>
</evidence>
<feature type="domain" description="HP" evidence="4">
    <location>
        <begin position="1324"/>
        <end position="1388"/>
    </location>
</feature>
<evidence type="ECO:0000313" key="7">
    <source>
        <dbReference type="Proteomes" id="UP001230188"/>
    </source>
</evidence>
<dbReference type="Pfam" id="PF06602">
    <property type="entry name" value="Myotub-related"/>
    <property type="match status" value="1"/>
</dbReference>
<dbReference type="InterPro" id="IPR016130">
    <property type="entry name" value="Tyr_Pase_AS"/>
</dbReference>
<evidence type="ECO:0008006" key="8">
    <source>
        <dbReference type="Google" id="ProtNLM"/>
    </source>
</evidence>
<keyword evidence="7" id="KW-1185">Reference proteome</keyword>
<dbReference type="Proteomes" id="UP001230188">
    <property type="component" value="Unassembled WGS sequence"/>
</dbReference>
<evidence type="ECO:0000256" key="3">
    <source>
        <dbReference type="SAM" id="MobiDB-lite"/>
    </source>
</evidence>
<protein>
    <recommendedName>
        <fullName evidence="8">Phosphatidylinositol-3-phosphatase</fullName>
    </recommendedName>
</protein>
<dbReference type="InterPro" id="IPR030564">
    <property type="entry name" value="Myotubularin"/>
</dbReference>
<feature type="active site" description="Phosphocysteine intermediate" evidence="1">
    <location>
        <position position="743"/>
    </location>
</feature>
<dbReference type="SUPFAM" id="SSF52799">
    <property type="entry name" value="(Phosphotyrosine protein) phosphatases II"/>
    <property type="match status" value="1"/>
</dbReference>
<dbReference type="PANTHER" id="PTHR10807">
    <property type="entry name" value="MYOTUBULARIN-RELATED"/>
    <property type="match status" value="1"/>
</dbReference>
<comment type="caution">
    <text evidence="6">The sequence shown here is derived from an EMBL/GenBank/DDBJ whole genome shotgun (WGS) entry which is preliminary data.</text>
</comment>
<dbReference type="PROSITE" id="PS51089">
    <property type="entry name" value="HP"/>
    <property type="match status" value="1"/>
</dbReference>
<dbReference type="Pfam" id="PF02209">
    <property type="entry name" value="VHP"/>
    <property type="match status" value="1"/>
</dbReference>
<feature type="binding site" evidence="2">
    <location>
        <begin position="615"/>
        <end position="616"/>
    </location>
    <ligand>
        <name>substrate</name>
    </ligand>
</feature>
<dbReference type="InterPro" id="IPR029021">
    <property type="entry name" value="Prot-tyrosine_phosphatase-like"/>
</dbReference>
<feature type="region of interest" description="Disordered" evidence="3">
    <location>
        <begin position="215"/>
        <end position="250"/>
    </location>
</feature>
<dbReference type="SUPFAM" id="SSF47050">
    <property type="entry name" value="VHP, Villin headpiece domain"/>
    <property type="match status" value="1"/>
</dbReference>
<dbReference type="SMART" id="SM00153">
    <property type="entry name" value="VHP"/>
    <property type="match status" value="1"/>
</dbReference>
<feature type="compositionally biased region" description="Low complexity" evidence="3">
    <location>
        <begin position="1004"/>
        <end position="1013"/>
    </location>
</feature>
<dbReference type="EMBL" id="JAQMWT010000404">
    <property type="protein sequence ID" value="KAJ8601767.1"/>
    <property type="molecule type" value="Genomic_DNA"/>
</dbReference>
<feature type="compositionally biased region" description="Pro residues" evidence="3">
    <location>
        <begin position="945"/>
        <end position="972"/>
    </location>
</feature>
<organism evidence="6 7">
    <name type="scientific">Chrysophaeum taylorii</name>
    <dbReference type="NCBI Taxonomy" id="2483200"/>
    <lineage>
        <taxon>Eukaryota</taxon>
        <taxon>Sar</taxon>
        <taxon>Stramenopiles</taxon>
        <taxon>Ochrophyta</taxon>
        <taxon>Pelagophyceae</taxon>
        <taxon>Pelagomonadales</taxon>
        <taxon>Pelagomonadaceae</taxon>
        <taxon>Chrysophaeum</taxon>
    </lineage>
</organism>
<reference evidence="6" key="1">
    <citation type="submission" date="2023-01" db="EMBL/GenBank/DDBJ databases">
        <title>Metagenome sequencing of chrysophaentin producing Chrysophaeum taylorii.</title>
        <authorList>
            <person name="Davison J."/>
            <person name="Bewley C."/>
        </authorList>
    </citation>
    <scope>NUCLEOTIDE SEQUENCE</scope>
    <source>
        <strain evidence="6">NIES-1699</strain>
    </source>
</reference>
<dbReference type="InterPro" id="IPR036886">
    <property type="entry name" value="Villin_headpiece_dom_sf"/>
</dbReference>
<sequence length="1388" mass="148999">MLQARLLHLRRKGGEATLFKDECSSDFLAAHREYSFVKVGVTEALLKLDKVGTMAAALKEWFEVAVGALEDLCGVECVEARVGRELCRECRAAQAAVAALVEACAGAASDLCRPLRETVEAEFAAVSNAKDALYEALVAKRGARARSEIAGTRHYERYADAAAVEEDRVIATMDRAATVAAQRIGRGLREMVEREASHAAQASTCLERAARLVERDDDAAETDDDESSSNGGAAAADDDDDLESDAGGGHQCFSELATERRKVVERYGGQLSAAQLSQLCREAGLGDDRGRSKPEPRLLASGETLVAPVVDDALFLHAARPSTPGRVMVTSRRVVFTPYLPTSRPRASTAPAPPARDVLAAARRLAGFSVPVDAVDVDELRRDETKQNAATILDVAARDGSTFALAFGRARMVALSDDVATFEAAARSPADVVRIALLEACAAVGVGGHRHRTVDHQPRAVAEDYERFGLGFFWRATLANQTYGLCDTYPASLVVPKVMVDAEIESSAGYRSRRRLVALSWRNARLAAPGEIVLLRAAQPLSGVQKATNADDEALLRNVARARPIKFGGPKLRIFDARPFANAAANTLAGKGVEDVKAYARDDVDVDLTYLGIENIHVVRAAYAGLRRAIEASYLSTLASRQPATPGSSPSPAAAGSRRRSSTTPVSAPAASNSGDDAKTPDHACFDFDEEAARAILWATGKKRRALGGAKKTWLDHVSSVLRGAVEVARCLVDDRASALVHCSDGWDRTSQLTSLAMLVVDDHYRTLRGFATLVEKEWCSFGHMFAKRNGGSAGKKQTSPIFLQFLDAVYQIWFQLPPAFEFDASLLDVLAERSYATATFSTFSGNSEFDRCGLNLPDVWTDLLADPQKYKNPLYEPRGCGATLHPLATASKLRVWPAHARRWALAVDQQQRRRNSTSLAAVSADANVLQSLRSSRRSFDATPSPLPPKPPRQPPRPPPPLQPPPTSPRPDSPQTSPARSIPRQQPPPPPPPTTRPSFDSDDATTTTTTTDSDPPPMPANNALDPPPMQNRRSFRSDATDVGAGGGQSPKPANKAAVVPPPMPHRWSFKADTTDVGASGGQPPKSTDNAVDPPPMPHRRSFRSDTTDVGAAAGQSPKPANKAVFPSPMPHHRWSFRSDTSDVGASGGQSPKPAANKAVVPPPMPNRRSFKADTTDVGASGGQSPKPAANKAVAPPPMPNRRSFRSDTTDVGASDGQPRKSPDNAVVPPPMPHRRSFKADTADVGAGGGQSPKPTDNALHKPPPPPPPMPQCRSFVADNTDPGGGVGSPHPKPANNTLQKPPPPPPPRCRRDTPGSPGAKVYGSLPRPEYPYEVLLSPGPFPDDVNDTERELYLSDHQFKSLLGCTKVEWAKVPRWKRDAKKKELDLF</sequence>
<dbReference type="PROSITE" id="PS51339">
    <property type="entry name" value="PPASE_MYOTUBULARIN"/>
    <property type="match status" value="1"/>
</dbReference>
<evidence type="ECO:0000256" key="2">
    <source>
        <dbReference type="PIRSR" id="PIRSR630564-2"/>
    </source>
</evidence>
<evidence type="ECO:0000259" key="4">
    <source>
        <dbReference type="PROSITE" id="PS51089"/>
    </source>
</evidence>
<feature type="compositionally biased region" description="Low complexity" evidence="3">
    <location>
        <begin position="643"/>
        <end position="674"/>
    </location>
</feature>
<dbReference type="GO" id="GO:0003779">
    <property type="term" value="F:actin binding"/>
    <property type="evidence" value="ECO:0007669"/>
    <property type="project" value="InterPro"/>
</dbReference>
<feature type="compositionally biased region" description="Pro residues" evidence="3">
    <location>
        <begin position="985"/>
        <end position="995"/>
    </location>
</feature>
<dbReference type="CDD" id="cd14507">
    <property type="entry name" value="PTP-MTM-like"/>
    <property type="match status" value="1"/>
</dbReference>
<evidence type="ECO:0000256" key="1">
    <source>
        <dbReference type="PIRSR" id="PIRSR630564-1"/>
    </source>
</evidence>
<accession>A0AAD7XHK8</accession>
<dbReference type="PROSITE" id="PS00383">
    <property type="entry name" value="TYR_PHOSPHATASE_1"/>
    <property type="match status" value="1"/>
</dbReference>
<feature type="binding site" evidence="2">
    <location>
        <begin position="743"/>
        <end position="749"/>
    </location>
    <ligand>
        <name>substrate</name>
    </ligand>
</feature>
<feature type="compositionally biased region" description="Acidic residues" evidence="3">
    <location>
        <begin position="215"/>
        <end position="227"/>
    </location>
</feature>
<name>A0AAD7XHK8_9STRA</name>
<dbReference type="InterPro" id="IPR003128">
    <property type="entry name" value="Villin_headpiece"/>
</dbReference>
<dbReference type="InterPro" id="IPR010569">
    <property type="entry name" value="Myotubularin-like_Pase_dom"/>
</dbReference>
<gene>
    <name evidence="6" type="ORF">CTAYLR_006817</name>
</gene>
<feature type="compositionally biased region" description="Pro residues" evidence="3">
    <location>
        <begin position="1261"/>
        <end position="1270"/>
    </location>
</feature>
<proteinExistence type="predicted"/>
<feature type="compositionally biased region" description="Pro residues" evidence="3">
    <location>
        <begin position="1014"/>
        <end position="1029"/>
    </location>
</feature>
<dbReference type="Gene3D" id="1.10.950.10">
    <property type="entry name" value="Villin headpiece domain"/>
    <property type="match status" value="1"/>
</dbReference>
<feature type="domain" description="Myotubularin phosphatase" evidence="5">
    <location>
        <begin position="455"/>
        <end position="901"/>
    </location>
</feature>
<feature type="region of interest" description="Disordered" evidence="3">
    <location>
        <begin position="640"/>
        <end position="679"/>
    </location>
</feature>
<dbReference type="GO" id="GO:0005737">
    <property type="term" value="C:cytoplasm"/>
    <property type="evidence" value="ECO:0007669"/>
    <property type="project" value="TreeGrafter"/>
</dbReference>
<feature type="region of interest" description="Disordered" evidence="3">
    <location>
        <begin position="936"/>
        <end position="1329"/>
    </location>
</feature>
<evidence type="ECO:0000259" key="5">
    <source>
        <dbReference type="PROSITE" id="PS51339"/>
    </source>
</evidence>